<dbReference type="VEuPathDB" id="AmoebaDB:EHI5A_137400"/>
<organism evidence="2 3">
    <name type="scientific">Entamoeba histolytica</name>
    <dbReference type="NCBI Taxonomy" id="5759"/>
    <lineage>
        <taxon>Eukaryota</taxon>
        <taxon>Amoebozoa</taxon>
        <taxon>Evosea</taxon>
        <taxon>Archamoebae</taxon>
        <taxon>Mastigamoebida</taxon>
        <taxon>Entamoebidae</taxon>
        <taxon>Entamoeba</taxon>
    </lineage>
</organism>
<dbReference type="Proteomes" id="UP000078387">
    <property type="component" value="Unassembled WGS sequence"/>
</dbReference>
<name>A0A5K1V9I4_ENTHI</name>
<evidence type="ECO:0000313" key="3">
    <source>
        <dbReference type="Proteomes" id="UP000078387"/>
    </source>
</evidence>
<gene>
    <name evidence="2" type="ORF">CL6EHI_011560</name>
</gene>
<dbReference type="VEuPathDB" id="AmoebaDB:EHI_011560"/>
<dbReference type="VEuPathDB" id="AmoebaDB:KM1_163080"/>
<feature type="region of interest" description="Disordered" evidence="1">
    <location>
        <begin position="59"/>
        <end position="79"/>
    </location>
</feature>
<accession>A0A5K1V9I4</accession>
<protein>
    <submittedName>
        <fullName evidence="2">Uncharacterized protein</fullName>
    </submittedName>
</protein>
<reference evidence="2 3" key="1">
    <citation type="submission" date="2016-05" db="EMBL/GenBank/DDBJ databases">
        <title>First whole genome sequencing of Entamoeba histolytica HM1:IMSS-clone-6.</title>
        <authorList>
            <person name="Mukherjee Avik.K."/>
            <person name="Izumyama S."/>
            <person name="Nakada-Tsukui K."/>
            <person name="Nozaki T."/>
        </authorList>
    </citation>
    <scope>NUCLEOTIDE SEQUENCE [LARGE SCALE GENOMIC DNA]</scope>
    <source>
        <strain evidence="2 3">HM1:IMSS clone 6</strain>
    </source>
</reference>
<dbReference type="VEuPathDB" id="AmoebaDB:EHI5A_190290"/>
<dbReference type="EMBL" id="BDEQ01000001">
    <property type="protein sequence ID" value="GAT98337.1"/>
    <property type="molecule type" value="Genomic_DNA"/>
</dbReference>
<comment type="caution">
    <text evidence="2">The sequence shown here is derived from an EMBL/GenBank/DDBJ whole genome shotgun (WGS) entry which is preliminary data.</text>
</comment>
<dbReference type="AlphaFoldDB" id="A0A5K1V9I4"/>
<proteinExistence type="predicted"/>
<sequence length="533" mass="59072">MIAILLFIGIAFADNVILCMDETSDKCQHAIEVSNLASGEENAKCVLYGDGKTIKVYSSSTSETPDANTDGDADDNKKEGVKKDTTIEYHIEYFTDKTCGTKEKDETVKKLENKPENIVITVTLKEVTSEPAKEGSENTYVEYIVGGVCINKKIYVQTQFGVGEHQCEDNGEIGNLENIITDKYNGQECRTEKINVGNNKYTTDKDKDIQAVQEVKTEYSIEAKAKIVEIRSEEGGYIYTCESSEQSVICKKGDEVVRIKEGEAIAEGVKCNDNNGEVECQDSNVKVYFFSKCQEKKKFTIAGSYIQQLKYSDEECKTVESIEATSSNNSNRIKCGDTTYAVTYEKQEEEGIIYSKTSNIEYKSYKVNKCNKGSETSSKKVVKTRDNTYIIEEFSDNECDEPTSVENIGDISTEVPVSGATVIRIESDVECSVSKKEEAVFGTYIKVDSCDDKMKYVILNNTVIKYEYSSGEECSNNGEGEANENKYGCGKCEDKVKTICPGNTPSGDTSDNNDDSASSMMIGILSVIALFFF</sequence>
<dbReference type="OMA" id="DGECADS"/>
<evidence type="ECO:0000313" key="2">
    <source>
        <dbReference type="EMBL" id="GAT98337.1"/>
    </source>
</evidence>
<evidence type="ECO:0000256" key="1">
    <source>
        <dbReference type="SAM" id="MobiDB-lite"/>
    </source>
</evidence>